<dbReference type="Gene3D" id="3.40.640.10">
    <property type="entry name" value="Type I PLP-dependent aspartate aminotransferase-like (Major domain)"/>
    <property type="match status" value="1"/>
</dbReference>
<dbReference type="Gene3D" id="1.10.260.50">
    <property type="match status" value="1"/>
</dbReference>
<dbReference type="InterPro" id="IPR015421">
    <property type="entry name" value="PyrdxlP-dep_Trfase_major"/>
</dbReference>
<dbReference type="InterPro" id="IPR015424">
    <property type="entry name" value="PyrdxlP-dep_Trfase"/>
</dbReference>
<reference evidence="4" key="1">
    <citation type="submission" date="2018-05" db="EMBL/GenBank/DDBJ databases">
        <authorList>
            <person name="Lanie J.A."/>
            <person name="Ng W.-L."/>
            <person name="Kazmierczak K.M."/>
            <person name="Andrzejewski T.M."/>
            <person name="Davidsen T.M."/>
            <person name="Wayne K.J."/>
            <person name="Tettelin H."/>
            <person name="Glass J.I."/>
            <person name="Rusch D."/>
            <person name="Podicherti R."/>
            <person name="Tsui H.-C.T."/>
            <person name="Winkler M.E."/>
        </authorList>
    </citation>
    <scope>NUCLEOTIDE SEQUENCE</scope>
</reference>
<comment type="similarity">
    <text evidence="2">Belongs to the class-V pyridoxal-phosphate-dependent aminotransferase family. NifS/IscS subfamily.</text>
</comment>
<protein>
    <recommendedName>
        <fullName evidence="3">Aminotransferase class V domain-containing protein</fullName>
    </recommendedName>
</protein>
<evidence type="ECO:0000259" key="3">
    <source>
        <dbReference type="Pfam" id="PF00266"/>
    </source>
</evidence>
<feature type="non-terminal residue" evidence="4">
    <location>
        <position position="223"/>
    </location>
</feature>
<dbReference type="AlphaFoldDB" id="A0A382EA72"/>
<sequence>MNTKTTQDHIVYLDHAGTTPLDPAVLDSMAPYFTHVYGNPSSIHAIGQQARKALDESREKISSVLNCRPNEIVFTSGGTESDNAALRGVSEALYNTGTHIITTNVEHHAVLNTCQHLEDAGLTVSYLPVNKFGQLTPGQVLKAVTNQTFLISIMLANNEIGSLQPISEIVQAVKTIRDDHSGHIVFHTDAVQAPGYTDLNVKDLGVDLLSLSSHKFYGPKGVG</sequence>
<gene>
    <name evidence="4" type="ORF">METZ01_LOCUS200442</name>
</gene>
<accession>A0A382EA72</accession>
<organism evidence="4">
    <name type="scientific">marine metagenome</name>
    <dbReference type="NCBI Taxonomy" id="408172"/>
    <lineage>
        <taxon>unclassified sequences</taxon>
        <taxon>metagenomes</taxon>
        <taxon>ecological metagenomes</taxon>
    </lineage>
</organism>
<dbReference type="EMBL" id="UINC01043487">
    <property type="protein sequence ID" value="SVB47588.1"/>
    <property type="molecule type" value="Genomic_DNA"/>
</dbReference>
<proteinExistence type="inferred from homology"/>
<dbReference type="PANTHER" id="PTHR11601:SF34">
    <property type="entry name" value="CYSTEINE DESULFURASE"/>
    <property type="match status" value="1"/>
</dbReference>
<evidence type="ECO:0000256" key="1">
    <source>
        <dbReference type="ARBA" id="ARBA00001933"/>
    </source>
</evidence>
<feature type="domain" description="Aminotransferase class V" evidence="3">
    <location>
        <begin position="11"/>
        <end position="223"/>
    </location>
</feature>
<name>A0A382EA72_9ZZZZ</name>
<dbReference type="InterPro" id="IPR000192">
    <property type="entry name" value="Aminotrans_V_dom"/>
</dbReference>
<dbReference type="Gene3D" id="3.90.1150.10">
    <property type="entry name" value="Aspartate Aminotransferase, domain 1"/>
    <property type="match status" value="1"/>
</dbReference>
<evidence type="ECO:0000313" key="4">
    <source>
        <dbReference type="EMBL" id="SVB47588.1"/>
    </source>
</evidence>
<dbReference type="PANTHER" id="PTHR11601">
    <property type="entry name" value="CYSTEINE DESULFURYLASE FAMILY MEMBER"/>
    <property type="match status" value="1"/>
</dbReference>
<dbReference type="Pfam" id="PF00266">
    <property type="entry name" value="Aminotran_5"/>
    <property type="match status" value="1"/>
</dbReference>
<evidence type="ECO:0000256" key="2">
    <source>
        <dbReference type="ARBA" id="ARBA00006490"/>
    </source>
</evidence>
<comment type="cofactor">
    <cofactor evidence="1">
        <name>pyridoxal 5'-phosphate</name>
        <dbReference type="ChEBI" id="CHEBI:597326"/>
    </cofactor>
</comment>
<dbReference type="SUPFAM" id="SSF53383">
    <property type="entry name" value="PLP-dependent transferases"/>
    <property type="match status" value="1"/>
</dbReference>
<dbReference type="InterPro" id="IPR015422">
    <property type="entry name" value="PyrdxlP-dep_Trfase_small"/>
</dbReference>